<comment type="cofactor">
    <cofactor evidence="1 5">
        <name>Zn(2+)</name>
        <dbReference type="ChEBI" id="CHEBI:29105"/>
    </cofactor>
</comment>
<evidence type="ECO:0000256" key="3">
    <source>
        <dbReference type="ARBA" id="ARBA00022833"/>
    </source>
</evidence>
<evidence type="ECO:0000256" key="5">
    <source>
        <dbReference type="RuleBase" id="RU361277"/>
    </source>
</evidence>
<dbReference type="GO" id="GO:0008270">
    <property type="term" value="F:zinc ion binding"/>
    <property type="evidence" value="ECO:0007669"/>
    <property type="project" value="InterPro"/>
</dbReference>
<evidence type="ECO:0000256" key="4">
    <source>
        <dbReference type="ARBA" id="ARBA00023002"/>
    </source>
</evidence>
<comment type="similarity">
    <text evidence="5">Belongs to the zinc-containing alcohol dehydrogenase family.</text>
</comment>
<keyword evidence="2 5" id="KW-0479">Metal-binding</keyword>
<evidence type="ECO:0000259" key="6">
    <source>
        <dbReference type="SMART" id="SM00829"/>
    </source>
</evidence>
<evidence type="ECO:0000256" key="1">
    <source>
        <dbReference type="ARBA" id="ARBA00001947"/>
    </source>
</evidence>
<dbReference type="AlphaFoldDB" id="A0A261G815"/>
<dbReference type="Proteomes" id="UP000216057">
    <property type="component" value="Unassembled WGS sequence"/>
</dbReference>
<comment type="caution">
    <text evidence="7">The sequence shown here is derived from an EMBL/GenBank/DDBJ whole genome shotgun (WGS) entry which is preliminary data.</text>
</comment>
<evidence type="ECO:0000313" key="8">
    <source>
        <dbReference type="Proteomes" id="UP000216057"/>
    </source>
</evidence>
<dbReference type="CDD" id="cd08287">
    <property type="entry name" value="FDH_like_ADH3"/>
    <property type="match status" value="1"/>
</dbReference>
<dbReference type="Pfam" id="PF00107">
    <property type="entry name" value="ADH_zinc_N"/>
    <property type="match status" value="1"/>
</dbReference>
<name>A0A261G815_9BIFI</name>
<feature type="domain" description="Enoyl reductase (ER)" evidence="6">
    <location>
        <begin position="13"/>
        <end position="347"/>
    </location>
</feature>
<dbReference type="InterPro" id="IPR036291">
    <property type="entry name" value="NAD(P)-bd_dom_sf"/>
</dbReference>
<dbReference type="InterPro" id="IPR011032">
    <property type="entry name" value="GroES-like_sf"/>
</dbReference>
<dbReference type="PANTHER" id="PTHR42813:SF2">
    <property type="entry name" value="DEHYDROGENASE, ZINC-CONTAINING, PUTATIVE (AFU_ORTHOLOGUE AFUA_2G02810)-RELATED"/>
    <property type="match status" value="1"/>
</dbReference>
<dbReference type="InterPro" id="IPR020843">
    <property type="entry name" value="ER"/>
</dbReference>
<dbReference type="GO" id="GO:0016491">
    <property type="term" value="F:oxidoreductase activity"/>
    <property type="evidence" value="ECO:0007669"/>
    <property type="project" value="UniProtKB-KW"/>
</dbReference>
<dbReference type="EMBL" id="MWWZ01000008">
    <property type="protein sequence ID" value="OZG67548.1"/>
    <property type="molecule type" value="Genomic_DNA"/>
</dbReference>
<dbReference type="InterPro" id="IPR013154">
    <property type="entry name" value="ADH-like_N"/>
</dbReference>
<dbReference type="Gene3D" id="3.40.50.720">
    <property type="entry name" value="NAD(P)-binding Rossmann-like Domain"/>
    <property type="match status" value="1"/>
</dbReference>
<dbReference type="Gene3D" id="3.90.180.10">
    <property type="entry name" value="Medium-chain alcohol dehydrogenases, catalytic domain"/>
    <property type="match status" value="1"/>
</dbReference>
<organism evidence="7 8">
    <name type="scientific">Bifidobacterium eulemuris</name>
    <dbReference type="NCBI Taxonomy" id="1765219"/>
    <lineage>
        <taxon>Bacteria</taxon>
        <taxon>Bacillati</taxon>
        <taxon>Actinomycetota</taxon>
        <taxon>Actinomycetes</taxon>
        <taxon>Bifidobacteriales</taxon>
        <taxon>Bifidobacteriaceae</taxon>
        <taxon>Bifidobacterium</taxon>
    </lineage>
</organism>
<dbReference type="PROSITE" id="PS00059">
    <property type="entry name" value="ADH_ZINC"/>
    <property type="match status" value="1"/>
</dbReference>
<keyword evidence="4" id="KW-0560">Oxidoreductase</keyword>
<dbReference type="InterPro" id="IPR002328">
    <property type="entry name" value="ADH_Zn_CS"/>
</dbReference>
<sequence>MTMMKAAVFVEPGVMEVHDVPEPAIEKPTDAIVRVLDACVCGSDLWWFRGISQRQHGSLAGHEAIGIVEKVGADVREIKPGDFVIVPFTHGCGHCAACKAGFDADCPNVEPGGNAGYQAEVMRAINADGALIRIPGTPDDYSADMRASLLALSDVMATGYHAAVSAEVKPGDTAVVFGDGAVGLCGVLGARMLGAERIIAMSRHADRQAVAREFGATDVVPERGDEAVERVMELTGGDGADAVLECVGSEQSTLTALAVARAGATIGRVGVPHIDAAKLDVNSLFWRNVGLKGGPASVITYDRNVLLDAVLDGRIEPGKVFTAAFDLDHVQDAYQAMDERRAIKSLIHIG</sequence>
<accession>A0A261G815</accession>
<protein>
    <submittedName>
        <fullName evidence="7">Alcohol dehydrogenase</fullName>
    </submittedName>
</protein>
<dbReference type="SMART" id="SM00829">
    <property type="entry name" value="PKS_ER"/>
    <property type="match status" value="1"/>
</dbReference>
<gene>
    <name evidence="7" type="ORF">BEUL_1639</name>
</gene>
<dbReference type="SUPFAM" id="SSF50129">
    <property type="entry name" value="GroES-like"/>
    <property type="match status" value="1"/>
</dbReference>
<evidence type="ECO:0000256" key="2">
    <source>
        <dbReference type="ARBA" id="ARBA00022723"/>
    </source>
</evidence>
<reference evidence="7 8" key="1">
    <citation type="journal article" date="2017" name="BMC Genomics">
        <title>Comparative genomic and phylogenomic analyses of the Bifidobacteriaceae family.</title>
        <authorList>
            <person name="Lugli G.A."/>
            <person name="Milani C."/>
            <person name="Turroni F."/>
            <person name="Duranti S."/>
            <person name="Mancabelli L."/>
            <person name="Mangifesta M."/>
            <person name="Ferrario C."/>
            <person name="Modesto M."/>
            <person name="Mattarelli P."/>
            <person name="Jiri K."/>
            <person name="van Sinderen D."/>
            <person name="Ventura M."/>
        </authorList>
    </citation>
    <scope>NUCLEOTIDE SEQUENCE [LARGE SCALE GENOMIC DNA]</scope>
    <source>
        <strain evidence="7 8">DSM 100216</strain>
    </source>
</reference>
<dbReference type="SUPFAM" id="SSF51735">
    <property type="entry name" value="NAD(P)-binding Rossmann-fold domains"/>
    <property type="match status" value="1"/>
</dbReference>
<proteinExistence type="inferred from homology"/>
<dbReference type="PANTHER" id="PTHR42813">
    <property type="entry name" value="ZINC-TYPE ALCOHOL DEHYDROGENASE-LIKE"/>
    <property type="match status" value="1"/>
</dbReference>
<dbReference type="InterPro" id="IPR013149">
    <property type="entry name" value="ADH-like_C"/>
</dbReference>
<dbReference type="Pfam" id="PF08240">
    <property type="entry name" value="ADH_N"/>
    <property type="match status" value="1"/>
</dbReference>
<evidence type="ECO:0000313" key="7">
    <source>
        <dbReference type="EMBL" id="OZG67548.1"/>
    </source>
</evidence>
<keyword evidence="3 5" id="KW-0862">Zinc</keyword>